<dbReference type="AlphaFoldDB" id="A0A7R9JX84"/>
<protein>
    <submittedName>
        <fullName evidence="1">Uncharacterized protein</fullName>
    </submittedName>
</protein>
<accession>A0A7R9JX84</accession>
<organism evidence="1">
    <name type="scientific">Timema genevievae</name>
    <name type="common">Walking stick</name>
    <dbReference type="NCBI Taxonomy" id="629358"/>
    <lineage>
        <taxon>Eukaryota</taxon>
        <taxon>Metazoa</taxon>
        <taxon>Ecdysozoa</taxon>
        <taxon>Arthropoda</taxon>
        <taxon>Hexapoda</taxon>
        <taxon>Insecta</taxon>
        <taxon>Pterygota</taxon>
        <taxon>Neoptera</taxon>
        <taxon>Polyneoptera</taxon>
        <taxon>Phasmatodea</taxon>
        <taxon>Timematodea</taxon>
        <taxon>Timematoidea</taxon>
        <taxon>Timematidae</taxon>
        <taxon>Timema</taxon>
    </lineage>
</organism>
<sequence>MSFCSWSIHLVRGHPIGLLPFSLFSLLIDSLDQEANDVSSCSSLVSSTETSNWRIFYWTTRVTLYSQTSDSARTSYLTRSSNVCFQEQRAYSFCGTIEYMAPEVVRGGNTGHDITRSGGRMVQGVNLSIDWTADDEGDRGFNPGWVYLGCTFISAVPLSLYVNVDSCTVQTCLFTCRPRKNQSCKHKHIIGGHAVAGVKFVQSGLPVTENHEADIQVRLKLFHLLPTNNLVRQGDTCLKHDLNSIQGCYQHPAQISHKHLFGGFAMDPFHFGTGRPELLISRGTSLLDRDRNKISSRLKRFTGTGLTYGNLARGLVTRTGGSPEDLR</sequence>
<proteinExistence type="predicted"/>
<name>A0A7R9JX84_TIMGE</name>
<gene>
    <name evidence="1" type="ORF">TGEB3V08_LOCUS4321</name>
</gene>
<evidence type="ECO:0000313" key="1">
    <source>
        <dbReference type="EMBL" id="CAD7590801.1"/>
    </source>
</evidence>
<reference evidence="1" key="1">
    <citation type="submission" date="2020-11" db="EMBL/GenBank/DDBJ databases">
        <authorList>
            <person name="Tran Van P."/>
        </authorList>
    </citation>
    <scope>NUCLEOTIDE SEQUENCE</scope>
</reference>
<dbReference type="EMBL" id="OE840476">
    <property type="protein sequence ID" value="CAD7590801.1"/>
    <property type="molecule type" value="Genomic_DNA"/>
</dbReference>